<accession>A0A2T5LQN5</accession>
<feature type="compositionally biased region" description="Polar residues" evidence="1">
    <location>
        <begin position="86"/>
        <end position="97"/>
    </location>
</feature>
<feature type="region of interest" description="Disordered" evidence="1">
    <location>
        <begin position="86"/>
        <end position="166"/>
    </location>
</feature>
<proteinExistence type="predicted"/>
<dbReference type="RefSeq" id="XP_040749987.1">
    <property type="nucleotide sequence ID" value="XM_040898562.1"/>
</dbReference>
<dbReference type="Proteomes" id="UP000244073">
    <property type="component" value="Unassembled WGS sequence"/>
</dbReference>
<gene>
    <name evidence="2" type="ORF">P175DRAFT_0511058</name>
</gene>
<feature type="region of interest" description="Disordered" evidence="1">
    <location>
        <begin position="190"/>
        <end position="224"/>
    </location>
</feature>
<dbReference type="OrthoDB" id="5366332at2759"/>
<comment type="caution">
    <text evidence="2">The sequence shown here is derived from an EMBL/GenBank/DDBJ whole genome shotgun (WGS) entry which is preliminary data.</text>
</comment>
<reference evidence="2 3" key="1">
    <citation type="journal article" date="2018" name="Proc. Natl. Acad. Sci. U.S.A.">
        <title>Linking secondary metabolites to gene clusters through genome sequencing of six diverse Aspergillus species.</title>
        <authorList>
            <person name="Kaerboelling I."/>
            <person name="Vesth T.C."/>
            <person name="Frisvad J.C."/>
            <person name="Nybo J.L."/>
            <person name="Theobald S."/>
            <person name="Kuo A."/>
            <person name="Bowyer P."/>
            <person name="Matsuda Y."/>
            <person name="Mondo S."/>
            <person name="Lyhne E.K."/>
            <person name="Kogle M.E."/>
            <person name="Clum A."/>
            <person name="Lipzen A."/>
            <person name="Salamov A."/>
            <person name="Ngan C.Y."/>
            <person name="Daum C."/>
            <person name="Chiniquy J."/>
            <person name="Barry K."/>
            <person name="LaButti K."/>
            <person name="Haridas S."/>
            <person name="Simmons B.A."/>
            <person name="Magnuson J.K."/>
            <person name="Mortensen U.H."/>
            <person name="Larsen T.O."/>
            <person name="Grigoriev I.V."/>
            <person name="Baker S.E."/>
            <person name="Andersen M.R."/>
        </authorList>
    </citation>
    <scope>NUCLEOTIDE SEQUENCE [LARGE SCALE GENOMIC DNA]</scope>
    <source>
        <strain evidence="2 3">IBT 24754</strain>
    </source>
</reference>
<dbReference type="EMBL" id="MSFN02000007">
    <property type="protein sequence ID" value="PTU18595.1"/>
    <property type="molecule type" value="Genomic_DNA"/>
</dbReference>
<feature type="compositionally biased region" description="Polar residues" evidence="1">
    <location>
        <begin position="149"/>
        <end position="162"/>
    </location>
</feature>
<name>A0A2T5LQN5_9EURO</name>
<feature type="compositionally biased region" description="Polar residues" evidence="1">
    <location>
        <begin position="107"/>
        <end position="124"/>
    </location>
</feature>
<protein>
    <submittedName>
        <fullName evidence="2">Uncharacterized protein</fullName>
    </submittedName>
</protein>
<evidence type="ECO:0000256" key="1">
    <source>
        <dbReference type="SAM" id="MobiDB-lite"/>
    </source>
</evidence>
<evidence type="ECO:0000313" key="2">
    <source>
        <dbReference type="EMBL" id="PTU18595.1"/>
    </source>
</evidence>
<organism evidence="2 3">
    <name type="scientific">Aspergillus ochraceoroseus IBT 24754</name>
    <dbReference type="NCBI Taxonomy" id="1392256"/>
    <lineage>
        <taxon>Eukaryota</taxon>
        <taxon>Fungi</taxon>
        <taxon>Dikarya</taxon>
        <taxon>Ascomycota</taxon>
        <taxon>Pezizomycotina</taxon>
        <taxon>Eurotiomycetes</taxon>
        <taxon>Eurotiomycetidae</taxon>
        <taxon>Eurotiales</taxon>
        <taxon>Aspergillaceae</taxon>
        <taxon>Aspergillus</taxon>
        <taxon>Aspergillus subgen. Nidulantes</taxon>
    </lineage>
</organism>
<feature type="compositionally biased region" description="Basic residues" evidence="1">
    <location>
        <begin position="130"/>
        <end position="147"/>
    </location>
</feature>
<dbReference type="GeneID" id="63815444"/>
<dbReference type="VEuPathDB" id="FungiDB:P175DRAFT_0511058"/>
<dbReference type="AlphaFoldDB" id="A0A2T5LQN5"/>
<evidence type="ECO:0000313" key="3">
    <source>
        <dbReference type="Proteomes" id="UP000244073"/>
    </source>
</evidence>
<sequence length="357" mass="39562">MATSFTCHHRHLAPGGYDHCSSGLANNHKNSPSLHIASTLASTPLPGSALSSWAVTTSISSSLDTTPPKAISPTVITANLSNTSLSIEDEMSPSQSLRAPKRKRTVSPPQSLSARTFDEVQQQLRSTSRSSRRSVPHSRHSSIHSHYRTATNASLTPSSAPDSPNRRENLLALHRESCRLFQDHEIGVVPLPARRRSSSPPSSPHTPPRALRTSSNISSPPVSPILEAQPAVSIECRRDSSSKEAFYTTRHVATTPLTFHPAPTVIDWTSPSTRRREYEEIDRATSGVRGFWRRVAPRWCQFGHARVPFFEEKDGKGNYEGSVRRFRMDLPEEPVADGSPRRGLNLKQKLTVRRKMY</sequence>